<dbReference type="EMBL" id="GL883021">
    <property type="protein sequence ID" value="EGG17666.1"/>
    <property type="molecule type" value="Genomic_DNA"/>
</dbReference>
<dbReference type="RefSeq" id="XP_004356150.1">
    <property type="nucleotide sequence ID" value="XM_004356097.1"/>
</dbReference>
<keyword evidence="8" id="KW-0807">Transducer</keyword>
<evidence type="ECO:0000256" key="2">
    <source>
        <dbReference type="ARBA" id="ARBA00008360"/>
    </source>
</evidence>
<evidence type="ECO:0000256" key="5">
    <source>
        <dbReference type="ARBA" id="ARBA00023040"/>
    </source>
</evidence>
<feature type="transmembrane region" description="Helical" evidence="9">
    <location>
        <begin position="349"/>
        <end position="369"/>
    </location>
</feature>
<dbReference type="GO" id="GO:0007166">
    <property type="term" value="P:cell surface receptor signaling pathway"/>
    <property type="evidence" value="ECO:0007669"/>
    <property type="project" value="InterPro"/>
</dbReference>
<dbReference type="GO" id="GO:0007189">
    <property type="term" value="P:adenylate cyclase-activating G protein-coupled receptor signaling pathway"/>
    <property type="evidence" value="ECO:0007669"/>
    <property type="project" value="TreeGrafter"/>
</dbReference>
<evidence type="ECO:0000256" key="9">
    <source>
        <dbReference type="SAM" id="Phobius"/>
    </source>
</evidence>
<keyword evidence="4 9" id="KW-1133">Transmembrane helix</keyword>
<dbReference type="PRINTS" id="PR02001">
    <property type="entry name" value="GCR1CAMPR"/>
</dbReference>
<dbReference type="PANTHER" id="PTHR23112">
    <property type="entry name" value="G PROTEIN-COUPLED RECEPTOR 157-RELATED"/>
    <property type="match status" value="1"/>
</dbReference>
<dbReference type="InterPro" id="IPR017981">
    <property type="entry name" value="GPCR_2-like_7TM"/>
</dbReference>
<dbReference type="InterPro" id="IPR022343">
    <property type="entry name" value="GCR1-cAMP_receptor"/>
</dbReference>
<dbReference type="PROSITE" id="PS50262">
    <property type="entry name" value="G_PROTEIN_RECEP_F1_2"/>
    <property type="match status" value="1"/>
</dbReference>
<evidence type="ECO:0000256" key="7">
    <source>
        <dbReference type="ARBA" id="ARBA00023170"/>
    </source>
</evidence>
<evidence type="ECO:0000256" key="4">
    <source>
        <dbReference type="ARBA" id="ARBA00022989"/>
    </source>
</evidence>
<dbReference type="KEGG" id="dfa:DFA_08662"/>
<evidence type="ECO:0000313" key="13">
    <source>
        <dbReference type="Proteomes" id="UP000007797"/>
    </source>
</evidence>
<name>F4Q3K8_CACFS</name>
<feature type="transmembrane region" description="Helical" evidence="9">
    <location>
        <begin position="148"/>
        <end position="172"/>
    </location>
</feature>
<dbReference type="SUPFAM" id="SSF81321">
    <property type="entry name" value="Family A G protein-coupled receptor-like"/>
    <property type="match status" value="1"/>
</dbReference>
<dbReference type="PANTHER" id="PTHR23112:SF0">
    <property type="entry name" value="TRANSMEMBRANE PROTEIN 116"/>
    <property type="match status" value="1"/>
</dbReference>
<protein>
    <submittedName>
        <fullName evidence="12">cAMP receptor-like protein</fullName>
    </submittedName>
</protein>
<feature type="transmembrane region" description="Helical" evidence="9">
    <location>
        <begin position="184"/>
        <end position="208"/>
    </location>
</feature>
<dbReference type="InterPro" id="IPR017452">
    <property type="entry name" value="GPCR_Rhodpsn_7TM"/>
</dbReference>
<keyword evidence="3 9" id="KW-0812">Transmembrane</keyword>
<keyword evidence="5" id="KW-0297">G-protein coupled receptor</keyword>
<keyword evidence="13" id="KW-1185">Reference proteome</keyword>
<keyword evidence="6 9" id="KW-0472">Membrane</keyword>
<dbReference type="GO" id="GO:0004930">
    <property type="term" value="F:G protein-coupled receptor activity"/>
    <property type="evidence" value="ECO:0007669"/>
    <property type="project" value="UniProtKB-KW"/>
</dbReference>
<evidence type="ECO:0000313" key="12">
    <source>
        <dbReference type="EMBL" id="EGG17666.1"/>
    </source>
</evidence>
<dbReference type="OrthoDB" id="19347at2759"/>
<keyword evidence="7 12" id="KW-0675">Receptor</keyword>
<accession>F4Q3K8</accession>
<gene>
    <name evidence="12" type="primary">crlB</name>
    <name evidence="12" type="ORF">DFA_08662</name>
</gene>
<comment type="subcellular location">
    <subcellularLocation>
        <location evidence="1">Membrane</location>
        <topology evidence="1">Multi-pass membrane protein</topology>
    </subcellularLocation>
</comment>
<evidence type="ECO:0000256" key="8">
    <source>
        <dbReference type="ARBA" id="ARBA00023224"/>
    </source>
</evidence>
<dbReference type="AlphaFoldDB" id="F4Q3K8"/>
<sequence length="384" mass="43566">MGGDIASSCASVLSGGRIASLYIVNLIGSTVSAISCLLTIFTFVYRVKKGLALSNPPSNRGHLHVYLESKQPLLSKIDRPDSNRLSYDSFDSFPAAAEDLQHQQQQVEGEQSCSCAPTSTVSVDDHYGNANQDTTTPSSPRPKTINRLIFFLTLSDFIGCSSIVFTQVCMLADFHFATTIHFCIALRCVIHFGFLSSFLWTNCIAFYLLREVYEWKPQRFPFYIFHIVCWGIPLISITIFASGHFIVKADQIGWCTITPKFQFFFWVLPLVISVLWNLLCYVLIYKKFNQILSFGVFGSKSHQLKRHVSKKLTLYLAAFLVCWLPDLINHTIFYVGACPPFVMWVLQDLFSPLQGFLNFVVYVLTYRIVTVPWKRNTNANRLSC</sequence>
<comment type="similarity">
    <text evidence="2">Belongs to the G-protein coupled receptor 5 family.</text>
</comment>
<dbReference type="Gene3D" id="1.20.1070.10">
    <property type="entry name" value="Rhodopsin 7-helix transmembrane proteins"/>
    <property type="match status" value="1"/>
</dbReference>
<reference evidence="13" key="1">
    <citation type="journal article" date="2011" name="Genome Res.">
        <title>Phylogeny-wide analysis of social amoeba genomes highlights ancient origins for complex intercellular communication.</title>
        <authorList>
            <person name="Heidel A.J."/>
            <person name="Lawal H.M."/>
            <person name="Felder M."/>
            <person name="Schilde C."/>
            <person name="Helps N.R."/>
            <person name="Tunggal B."/>
            <person name="Rivero F."/>
            <person name="John U."/>
            <person name="Schleicher M."/>
            <person name="Eichinger L."/>
            <person name="Platzer M."/>
            <person name="Noegel A.A."/>
            <person name="Schaap P."/>
            <person name="Gloeckner G."/>
        </authorList>
    </citation>
    <scope>NUCLEOTIDE SEQUENCE [LARGE SCALE GENOMIC DNA]</scope>
    <source>
        <strain evidence="13">SH3</strain>
    </source>
</reference>
<dbReference type="PROSITE" id="PS50261">
    <property type="entry name" value="G_PROTEIN_RECEP_F2_4"/>
    <property type="match status" value="1"/>
</dbReference>
<feature type="transmembrane region" description="Helical" evidence="9">
    <location>
        <begin position="220"/>
        <end position="243"/>
    </location>
</feature>
<proteinExistence type="inferred from homology"/>
<dbReference type="GeneID" id="14869089"/>
<evidence type="ECO:0000256" key="3">
    <source>
        <dbReference type="ARBA" id="ARBA00022692"/>
    </source>
</evidence>
<feature type="domain" description="G-protein coupled receptors family 2 profile 2" evidence="10">
    <location>
        <begin position="183"/>
        <end position="366"/>
    </location>
</feature>
<feature type="transmembrane region" description="Helical" evidence="9">
    <location>
        <begin position="312"/>
        <end position="337"/>
    </location>
</feature>
<organism evidence="12 13">
    <name type="scientific">Cavenderia fasciculata</name>
    <name type="common">Slime mold</name>
    <name type="synonym">Dictyostelium fasciculatum</name>
    <dbReference type="NCBI Taxonomy" id="261658"/>
    <lineage>
        <taxon>Eukaryota</taxon>
        <taxon>Amoebozoa</taxon>
        <taxon>Evosea</taxon>
        <taxon>Eumycetozoa</taxon>
        <taxon>Dictyostelia</taxon>
        <taxon>Acytosteliales</taxon>
        <taxon>Cavenderiaceae</taxon>
        <taxon>Cavenderia</taxon>
    </lineage>
</organism>
<dbReference type="GO" id="GO:0005886">
    <property type="term" value="C:plasma membrane"/>
    <property type="evidence" value="ECO:0007669"/>
    <property type="project" value="TreeGrafter"/>
</dbReference>
<feature type="transmembrane region" description="Helical" evidence="9">
    <location>
        <begin position="22"/>
        <end position="45"/>
    </location>
</feature>
<evidence type="ECO:0000259" key="10">
    <source>
        <dbReference type="PROSITE" id="PS50261"/>
    </source>
</evidence>
<feature type="transmembrane region" description="Helical" evidence="9">
    <location>
        <begin position="263"/>
        <end position="284"/>
    </location>
</feature>
<evidence type="ECO:0000256" key="1">
    <source>
        <dbReference type="ARBA" id="ARBA00004141"/>
    </source>
</evidence>
<dbReference type="Pfam" id="PF05462">
    <property type="entry name" value="Dicty_CAR"/>
    <property type="match status" value="1"/>
</dbReference>
<evidence type="ECO:0000259" key="11">
    <source>
        <dbReference type="PROSITE" id="PS50262"/>
    </source>
</evidence>
<feature type="domain" description="G-protein coupled receptors family 1 profile" evidence="11">
    <location>
        <begin position="263"/>
        <end position="362"/>
    </location>
</feature>
<evidence type="ECO:0000256" key="6">
    <source>
        <dbReference type="ARBA" id="ARBA00023136"/>
    </source>
</evidence>
<dbReference type="Proteomes" id="UP000007797">
    <property type="component" value="Unassembled WGS sequence"/>
</dbReference>